<evidence type="ECO:0000256" key="3">
    <source>
        <dbReference type="ARBA" id="ARBA00022528"/>
    </source>
</evidence>
<accession>A0A836B508</accession>
<dbReference type="EMBL" id="JAEHOD010000021">
    <property type="protein sequence ID" value="KAG2447593.1"/>
    <property type="molecule type" value="Genomic_DNA"/>
</dbReference>
<feature type="compositionally biased region" description="Gly residues" evidence="18">
    <location>
        <begin position="383"/>
        <end position="399"/>
    </location>
</feature>
<dbReference type="Proteomes" id="UP000613740">
    <property type="component" value="Unassembled WGS sequence"/>
</dbReference>
<dbReference type="EC" id="2.7.1.182" evidence="15"/>
<feature type="region of interest" description="Disordered" evidence="18">
    <location>
        <begin position="557"/>
        <end position="593"/>
    </location>
</feature>
<keyword evidence="8 17" id="KW-0863">Zinc-finger</keyword>
<dbReference type="PANTHER" id="PTHR32523:SF8">
    <property type="entry name" value="DOLICHOL KINASE"/>
    <property type="match status" value="1"/>
</dbReference>
<name>A0A836B508_9CHLO</name>
<keyword evidence="13" id="KW-0472">Membrane</keyword>
<evidence type="ECO:0000256" key="17">
    <source>
        <dbReference type="PROSITE-ProRule" id="PRU00134"/>
    </source>
</evidence>
<evidence type="ECO:0000256" key="4">
    <source>
        <dbReference type="ARBA" id="ARBA00022640"/>
    </source>
</evidence>
<comment type="catalytic activity">
    <reaction evidence="16">
        <text>phytol + CTP = phytyl phosphate + CDP + H(+)</text>
        <dbReference type="Rhea" id="RHEA:38055"/>
        <dbReference type="ChEBI" id="CHEBI:15378"/>
        <dbReference type="ChEBI" id="CHEBI:17327"/>
        <dbReference type="ChEBI" id="CHEBI:37563"/>
        <dbReference type="ChEBI" id="CHEBI:58069"/>
        <dbReference type="ChEBI" id="CHEBI:75483"/>
        <dbReference type="EC" id="2.7.1.182"/>
    </reaction>
</comment>
<protein>
    <recommendedName>
        <fullName evidence="15">phytol kinase</fullName>
        <ecNumber evidence="15">2.7.1.182</ecNumber>
    </recommendedName>
</protein>
<evidence type="ECO:0000256" key="1">
    <source>
        <dbReference type="ARBA" id="ARBA00004508"/>
    </source>
</evidence>
<dbReference type="SUPFAM" id="SSF144232">
    <property type="entry name" value="HIT/MYND zinc finger-like"/>
    <property type="match status" value="1"/>
</dbReference>
<evidence type="ECO:0000256" key="9">
    <source>
        <dbReference type="ARBA" id="ARBA00022777"/>
    </source>
</evidence>
<evidence type="ECO:0000313" key="21">
    <source>
        <dbReference type="Proteomes" id="UP000613740"/>
    </source>
</evidence>
<keyword evidence="21" id="KW-1185">Reference proteome</keyword>
<feature type="region of interest" description="Disordered" evidence="18">
    <location>
        <begin position="159"/>
        <end position="186"/>
    </location>
</feature>
<keyword evidence="12" id="KW-1133">Transmembrane helix</keyword>
<dbReference type="PANTHER" id="PTHR32523">
    <property type="entry name" value="PHYTOL KINASE 1, CHLOROPLASTIC"/>
    <property type="match status" value="1"/>
</dbReference>
<feature type="compositionally biased region" description="Low complexity" evidence="18">
    <location>
        <begin position="159"/>
        <end position="171"/>
    </location>
</feature>
<comment type="similarity">
    <text evidence="2">Belongs to the polyprenol kinase family.</text>
</comment>
<evidence type="ECO:0000259" key="19">
    <source>
        <dbReference type="PROSITE" id="PS50865"/>
    </source>
</evidence>
<evidence type="ECO:0000256" key="6">
    <source>
        <dbReference type="ARBA" id="ARBA00022692"/>
    </source>
</evidence>
<reference evidence="20" key="1">
    <citation type="journal article" date="2020" name="bioRxiv">
        <title>Comparative genomics of Chlamydomonas.</title>
        <authorList>
            <person name="Craig R.J."/>
            <person name="Hasan A.R."/>
            <person name="Ness R.W."/>
            <person name="Keightley P.D."/>
        </authorList>
    </citation>
    <scope>NUCLEOTIDE SEQUENCE</scope>
    <source>
        <strain evidence="20">CCAP 11/173</strain>
    </source>
</reference>
<feature type="region of interest" description="Disordered" evidence="18">
    <location>
        <begin position="363"/>
        <end position="417"/>
    </location>
</feature>
<evidence type="ECO:0000313" key="20">
    <source>
        <dbReference type="EMBL" id="KAG2447593.1"/>
    </source>
</evidence>
<evidence type="ECO:0000256" key="16">
    <source>
        <dbReference type="ARBA" id="ARBA00048889"/>
    </source>
</evidence>
<evidence type="ECO:0000256" key="10">
    <source>
        <dbReference type="ARBA" id="ARBA00022833"/>
    </source>
</evidence>
<dbReference type="GO" id="GO:0010276">
    <property type="term" value="F:phytol kinase activity"/>
    <property type="evidence" value="ECO:0007669"/>
    <property type="project" value="UniProtKB-EC"/>
</dbReference>
<comment type="subcellular location">
    <subcellularLocation>
        <location evidence="1">Plastid</location>
        <location evidence="1">Chloroplast membrane</location>
        <topology evidence="1">Multi-pass membrane protein</topology>
    </subcellularLocation>
</comment>
<keyword evidence="11" id="KW-0809">Transit peptide</keyword>
<evidence type="ECO:0000256" key="14">
    <source>
        <dbReference type="ARBA" id="ARBA00024015"/>
    </source>
</evidence>
<evidence type="ECO:0000256" key="12">
    <source>
        <dbReference type="ARBA" id="ARBA00022989"/>
    </source>
</evidence>
<dbReference type="PROSITE" id="PS01360">
    <property type="entry name" value="ZF_MYND_1"/>
    <property type="match status" value="1"/>
</dbReference>
<evidence type="ECO:0000256" key="15">
    <source>
        <dbReference type="ARBA" id="ARBA00039024"/>
    </source>
</evidence>
<dbReference type="InterPro" id="IPR002893">
    <property type="entry name" value="Znf_MYND"/>
</dbReference>
<organism evidence="20 21">
    <name type="scientific">Chlamydomonas schloesseri</name>
    <dbReference type="NCBI Taxonomy" id="2026947"/>
    <lineage>
        <taxon>Eukaryota</taxon>
        <taxon>Viridiplantae</taxon>
        <taxon>Chlorophyta</taxon>
        <taxon>core chlorophytes</taxon>
        <taxon>Chlorophyceae</taxon>
        <taxon>CS clade</taxon>
        <taxon>Chlamydomonadales</taxon>
        <taxon>Chlamydomonadaceae</taxon>
        <taxon>Chlamydomonas</taxon>
    </lineage>
</organism>
<dbReference type="OrthoDB" id="550206at2759"/>
<dbReference type="Gene3D" id="6.10.140.2220">
    <property type="match status" value="1"/>
</dbReference>
<keyword evidence="10" id="KW-0862">Zinc</keyword>
<evidence type="ECO:0000256" key="8">
    <source>
        <dbReference type="ARBA" id="ARBA00022771"/>
    </source>
</evidence>
<dbReference type="GO" id="GO:0008270">
    <property type="term" value="F:zinc ion binding"/>
    <property type="evidence" value="ECO:0007669"/>
    <property type="project" value="UniProtKB-KW"/>
</dbReference>
<gene>
    <name evidence="20" type="ORF">HYH02_007516</name>
</gene>
<comment type="caution">
    <text evidence="20">The sequence shown here is derived from an EMBL/GenBank/DDBJ whole genome shotgun (WGS) entry which is preliminary data.</text>
</comment>
<evidence type="ECO:0000256" key="18">
    <source>
        <dbReference type="SAM" id="MobiDB-lite"/>
    </source>
</evidence>
<dbReference type="GO" id="GO:0009507">
    <property type="term" value="C:chloroplast"/>
    <property type="evidence" value="ECO:0007669"/>
    <property type="project" value="UniProtKB-SubCell"/>
</dbReference>
<keyword evidence="5" id="KW-0808">Transferase</keyword>
<dbReference type="GO" id="GO:0016020">
    <property type="term" value="C:membrane"/>
    <property type="evidence" value="ECO:0007669"/>
    <property type="project" value="UniProtKB-SubCell"/>
</dbReference>
<evidence type="ECO:0000256" key="5">
    <source>
        <dbReference type="ARBA" id="ARBA00022679"/>
    </source>
</evidence>
<sequence>MAPAVASRAAGPSYTLRCALDAGLLPALEAALRDAGAWAKPGVADEAAGQHERSAVHLLGLVNCTLRGSGAWPAILAHAPAHQVVTLVRTLAALAMHLLSAKKRGVACVQSNSASGAASVPDANADACAHVVTCLVGLLEQLFDLGAVMRRRAQQQQAEQVQQQQQQQQQAEGGGAGGAPTVAAAASEDARAAGPDLLWFNRALEPDGGSAAVATLEQVCECGDLPPPGSTPAAQLQLLGSYCVQQLLPVVMHAMEFAPELSFWRQRELERAVSELFARVAGQAMLVAAPEPVVPQPCWWQASGSGGTVSSGEAPTAGALSDALSAACSDVSKQNVDVAAAWYLYMVVRPRCPTAPLLPAGVNTSGSSGSGSSSSSSGSGSSCSGGSGSSCSGGDGSGAAGQAAAVEGERPTVPCSEEREANCLNDLQARYALMFAAMPRVQYEQDVDDKLVAIQEIEYLKAVAEKHGRRECADFLAAMGVLERIELSHDAEAGAGGDAPVGSREQGLAAARDTAWQRWLAAWWRMRALLRQQELERCGLLRSTPVSGGGCGDRVAAGNSGSGSTSASASGAAAAGGGSDGGGQEEADGDAAEAAAAEAAWLLPNDVLEQRMAAVIAATPAEAEAGAGAAAGEAARKVVLCGNPACRNLEGPSAAVPPAGGKTCSRCRRVTYCSGVCQLEHWREGGHAHKCAGRAASTKMPSGLATG</sequence>
<feature type="compositionally biased region" description="Low complexity" evidence="18">
    <location>
        <begin position="557"/>
        <end position="573"/>
    </location>
</feature>
<evidence type="ECO:0000256" key="13">
    <source>
        <dbReference type="ARBA" id="ARBA00023136"/>
    </source>
</evidence>
<keyword evidence="6" id="KW-0812">Transmembrane</keyword>
<dbReference type="InterPro" id="IPR039606">
    <property type="entry name" value="Phytol/farnesol_kinase"/>
</dbReference>
<feature type="compositionally biased region" description="Low complexity" evidence="18">
    <location>
        <begin position="365"/>
        <end position="382"/>
    </location>
</feature>
<keyword evidence="3" id="KW-0150">Chloroplast</keyword>
<keyword evidence="7" id="KW-0479">Metal-binding</keyword>
<dbReference type="AlphaFoldDB" id="A0A836B508"/>
<evidence type="ECO:0000256" key="7">
    <source>
        <dbReference type="ARBA" id="ARBA00022723"/>
    </source>
</evidence>
<evidence type="ECO:0000256" key="11">
    <source>
        <dbReference type="ARBA" id="ARBA00022946"/>
    </source>
</evidence>
<evidence type="ECO:0000256" key="2">
    <source>
        <dbReference type="ARBA" id="ARBA00010794"/>
    </source>
</evidence>
<keyword evidence="4" id="KW-0934">Plastid</keyword>
<keyword evidence="9" id="KW-0418">Kinase</keyword>
<dbReference type="Pfam" id="PF01753">
    <property type="entry name" value="zf-MYND"/>
    <property type="match status" value="1"/>
</dbReference>
<feature type="domain" description="MYND-type" evidence="19">
    <location>
        <begin position="638"/>
        <end position="691"/>
    </location>
</feature>
<dbReference type="PROSITE" id="PS50865">
    <property type="entry name" value="ZF_MYND_2"/>
    <property type="match status" value="1"/>
</dbReference>
<proteinExistence type="inferred from homology"/>
<comment type="pathway">
    <text evidence="14">Cofactor biosynthesis; tocopherol biosynthesis.</text>
</comment>